<dbReference type="Proteomes" id="UP000076796">
    <property type="component" value="Unassembled WGS sequence"/>
</dbReference>
<dbReference type="AlphaFoldDB" id="A0A163DJA5"/>
<comment type="caution">
    <text evidence="5">The sequence shown here is derived from an EMBL/GenBank/DDBJ whole genome shotgun (WGS) entry which is preliminary data.</text>
</comment>
<evidence type="ECO:0000256" key="1">
    <source>
        <dbReference type="ARBA" id="ARBA00006432"/>
    </source>
</evidence>
<dbReference type="Pfam" id="PF13193">
    <property type="entry name" value="AMP-binding_C"/>
    <property type="match status" value="1"/>
</dbReference>
<dbReference type="GO" id="GO:0006631">
    <property type="term" value="P:fatty acid metabolic process"/>
    <property type="evidence" value="ECO:0007669"/>
    <property type="project" value="TreeGrafter"/>
</dbReference>
<dbReference type="OrthoDB" id="9757771at2"/>
<evidence type="ECO:0000313" key="6">
    <source>
        <dbReference type="Proteomes" id="UP000076796"/>
    </source>
</evidence>
<comment type="similarity">
    <text evidence="1">Belongs to the ATP-dependent AMP-binding enzyme family.</text>
</comment>
<keyword evidence="2" id="KW-0436">Ligase</keyword>
<dbReference type="Gene3D" id="3.40.50.12780">
    <property type="entry name" value="N-terminal domain of ligase-like"/>
    <property type="match status" value="1"/>
</dbReference>
<dbReference type="InterPro" id="IPR025110">
    <property type="entry name" value="AMP-bd_C"/>
</dbReference>
<dbReference type="GO" id="GO:0031956">
    <property type="term" value="F:medium-chain fatty acid-CoA ligase activity"/>
    <property type="evidence" value="ECO:0007669"/>
    <property type="project" value="TreeGrafter"/>
</dbReference>
<evidence type="ECO:0000259" key="4">
    <source>
        <dbReference type="Pfam" id="PF13193"/>
    </source>
</evidence>
<feature type="domain" description="AMP-dependent synthetase/ligase" evidence="3">
    <location>
        <begin position="10"/>
        <end position="356"/>
    </location>
</feature>
<keyword evidence="6" id="KW-1185">Reference proteome</keyword>
<dbReference type="EMBL" id="LWMH01000003">
    <property type="protein sequence ID" value="KZS43264.1"/>
    <property type="molecule type" value="Genomic_DNA"/>
</dbReference>
<organism evidence="5 6">
    <name type="scientific">Paenibacillus glucanolyticus</name>
    <dbReference type="NCBI Taxonomy" id="59843"/>
    <lineage>
        <taxon>Bacteria</taxon>
        <taxon>Bacillati</taxon>
        <taxon>Bacillota</taxon>
        <taxon>Bacilli</taxon>
        <taxon>Bacillales</taxon>
        <taxon>Paenibacillaceae</taxon>
        <taxon>Paenibacillus</taxon>
    </lineage>
</organism>
<evidence type="ECO:0000256" key="2">
    <source>
        <dbReference type="ARBA" id="ARBA00022598"/>
    </source>
</evidence>
<dbReference type="RefSeq" id="WP_063480698.1">
    <property type="nucleotide sequence ID" value="NZ_CP147845.1"/>
</dbReference>
<dbReference type="PROSITE" id="PS00455">
    <property type="entry name" value="AMP_BINDING"/>
    <property type="match status" value="1"/>
</dbReference>
<reference evidence="5" key="1">
    <citation type="journal article" date="2016" name="Genome Announc.">
        <title>Draft genomes of two strains of Paenibacillus glucanolyticus with capability to degrade lignocellulose.</title>
        <authorList>
            <person name="Mathews S.L."/>
            <person name="Pawlak J."/>
            <person name="Grunden A.M."/>
        </authorList>
    </citation>
    <scope>NUCLEOTIDE SEQUENCE [LARGE SCALE GENOMIC DNA]</scope>
    <source>
        <strain evidence="5">SLM1</strain>
    </source>
</reference>
<gene>
    <name evidence="5" type="ORF">AWU65_01195</name>
</gene>
<dbReference type="Pfam" id="PF00501">
    <property type="entry name" value="AMP-binding"/>
    <property type="match status" value="1"/>
</dbReference>
<name>A0A163DJA5_9BACL</name>
<dbReference type="GeneID" id="97555366"/>
<protein>
    <submittedName>
        <fullName evidence="5">Acyl-CoA synthetase</fullName>
    </submittedName>
</protein>
<evidence type="ECO:0000313" key="5">
    <source>
        <dbReference type="EMBL" id="KZS43264.1"/>
    </source>
</evidence>
<feature type="domain" description="AMP-binding enzyme C-terminal" evidence="4">
    <location>
        <begin position="406"/>
        <end position="482"/>
    </location>
</feature>
<dbReference type="InterPro" id="IPR045851">
    <property type="entry name" value="AMP-bd_C_sf"/>
</dbReference>
<dbReference type="Gene3D" id="3.30.300.30">
    <property type="match status" value="1"/>
</dbReference>
<evidence type="ECO:0000259" key="3">
    <source>
        <dbReference type="Pfam" id="PF00501"/>
    </source>
</evidence>
<sequence>MNLIQPILNRAVETPGRIAISSGRKQLTYASLMERVKRIAQGLRQSGYVHDKMAMLSANRIEFVEVFLGAVYAGCVPVLLDPKWSVAELQRVIQQCKPRVIVGERRYVEKINEQHAAIPCLTFAEHEHPGTYDTWLSSFQPAGDADLTNELLFIGYTSGTTGRPRGYMRTHVSWLRSFEATGEAFQLDRMEQVLAPGPFVHSLSLFALMQSLYSGATFHILEQFAAREVLNLCSKVPDMTLFVVPTMIDSLLQYAAVDSGKVSIQAMISSGGAWSESSKQRCREMFPDTQLYEYYGSSEASYISYIDVGKEDKPGSLGRPFDGVQISIRDEFFREVPVGEIGQLYIRSEMMFTGYYQLHEDTIDVFRDGWLQTGDYMYVDLNNDLYLAGRSQNMIKSGGLKVFPEEVEAVLGRIPSVQEVMVFGKPNDRWGEQVTALIQWQAGERQWTLDEVKQFCLKFLASYKIPKELIDIDRFQYTSSGKIARKVMKDNVERVIL</sequence>
<dbReference type="SUPFAM" id="SSF56801">
    <property type="entry name" value="Acetyl-CoA synthetase-like"/>
    <property type="match status" value="1"/>
</dbReference>
<accession>A0A163DJA5</accession>
<dbReference type="PANTHER" id="PTHR43201:SF5">
    <property type="entry name" value="MEDIUM-CHAIN ACYL-COA LIGASE ACSF2, MITOCHONDRIAL"/>
    <property type="match status" value="1"/>
</dbReference>
<proteinExistence type="inferred from homology"/>
<dbReference type="InterPro" id="IPR042099">
    <property type="entry name" value="ANL_N_sf"/>
</dbReference>
<dbReference type="InterPro" id="IPR000873">
    <property type="entry name" value="AMP-dep_synth/lig_dom"/>
</dbReference>
<dbReference type="PANTHER" id="PTHR43201">
    <property type="entry name" value="ACYL-COA SYNTHETASE"/>
    <property type="match status" value="1"/>
</dbReference>
<dbReference type="InterPro" id="IPR020845">
    <property type="entry name" value="AMP-binding_CS"/>
</dbReference>